<dbReference type="SUPFAM" id="SSF51182">
    <property type="entry name" value="RmlC-like cupins"/>
    <property type="match status" value="1"/>
</dbReference>
<dbReference type="Proteomes" id="UP000460412">
    <property type="component" value="Unassembled WGS sequence"/>
</dbReference>
<gene>
    <name evidence="3" type="ORF">GN277_11540</name>
</gene>
<accession>A0A7X3MGJ4</accession>
<dbReference type="InterPro" id="IPR029303">
    <property type="entry name" value="CapF_C"/>
</dbReference>
<protein>
    <submittedName>
        <fullName evidence="3">NAD-dependent epimerase/dehydratase family protein</fullName>
    </submittedName>
</protein>
<dbReference type="PANTHER" id="PTHR43245">
    <property type="entry name" value="BIFUNCTIONAL POLYMYXIN RESISTANCE PROTEIN ARNA"/>
    <property type="match status" value="1"/>
</dbReference>
<feature type="domain" description="Capsular polysaccharide assembling protein CapF C-terminal" evidence="2">
    <location>
        <begin position="284"/>
        <end position="402"/>
    </location>
</feature>
<dbReference type="InterPro" id="IPR011051">
    <property type="entry name" value="RmlC_Cupin_sf"/>
</dbReference>
<dbReference type="SUPFAM" id="SSF51735">
    <property type="entry name" value="NAD(P)-binding Rossmann-fold domains"/>
    <property type="match status" value="1"/>
</dbReference>
<dbReference type="AlphaFoldDB" id="A0A7X3MGJ4"/>
<dbReference type="Pfam" id="PF14667">
    <property type="entry name" value="Polysacc_synt_C"/>
    <property type="match status" value="1"/>
</dbReference>
<name>A0A7X3MGJ4_9FIRM</name>
<comment type="caution">
    <text evidence="3">The sequence shown here is derived from an EMBL/GenBank/DDBJ whole genome shotgun (WGS) entry which is preliminary data.</text>
</comment>
<evidence type="ECO:0000259" key="1">
    <source>
        <dbReference type="Pfam" id="PF01370"/>
    </source>
</evidence>
<dbReference type="InterPro" id="IPR036291">
    <property type="entry name" value="NAD(P)-bd_dom_sf"/>
</dbReference>
<organism evidence="3 4">
    <name type="scientific">Sporofaciens musculi</name>
    <dbReference type="NCBI Taxonomy" id="2681861"/>
    <lineage>
        <taxon>Bacteria</taxon>
        <taxon>Bacillati</taxon>
        <taxon>Bacillota</taxon>
        <taxon>Clostridia</taxon>
        <taxon>Lachnospirales</taxon>
        <taxon>Lachnospiraceae</taxon>
        <taxon>Sporofaciens</taxon>
    </lineage>
</organism>
<feature type="domain" description="NAD-dependent epimerase/dehydratase" evidence="1">
    <location>
        <begin position="3"/>
        <end position="201"/>
    </location>
</feature>
<dbReference type="RefSeq" id="WP_159751170.1">
    <property type="nucleotide sequence ID" value="NZ_CASSPE010000114.1"/>
</dbReference>
<keyword evidence="4" id="KW-1185">Reference proteome</keyword>
<evidence type="ECO:0000313" key="3">
    <source>
        <dbReference type="EMBL" id="MXP75994.1"/>
    </source>
</evidence>
<dbReference type="Pfam" id="PF01370">
    <property type="entry name" value="Epimerase"/>
    <property type="match status" value="1"/>
</dbReference>
<reference evidence="3 4" key="1">
    <citation type="submission" date="2019-12" db="EMBL/GenBank/DDBJ databases">
        <title>Sporaefaciens musculi gen. nov., sp. nov., a novel bacterium isolated from the caecum of an obese mouse.</title>
        <authorList>
            <person name="Rasmussen T.S."/>
            <person name="Streidl T."/>
            <person name="Hitch T.C.A."/>
            <person name="Wortmann E."/>
            <person name="Deptula P."/>
            <person name="Hansen M."/>
            <person name="Nielsen D.S."/>
            <person name="Clavel T."/>
            <person name="Vogensen F.K."/>
        </authorList>
    </citation>
    <scope>NUCLEOTIDE SEQUENCE [LARGE SCALE GENOMIC DNA]</scope>
    <source>
        <strain evidence="3 4">WCA-9-b2</strain>
    </source>
</reference>
<proteinExistence type="predicted"/>
<evidence type="ECO:0000259" key="2">
    <source>
        <dbReference type="Pfam" id="PF14667"/>
    </source>
</evidence>
<evidence type="ECO:0000313" key="4">
    <source>
        <dbReference type="Proteomes" id="UP000460412"/>
    </source>
</evidence>
<dbReference type="Gene3D" id="2.60.120.10">
    <property type="entry name" value="Jelly Rolls"/>
    <property type="match status" value="1"/>
</dbReference>
<dbReference type="EMBL" id="WUQX01000001">
    <property type="protein sequence ID" value="MXP75994.1"/>
    <property type="molecule type" value="Genomic_DNA"/>
</dbReference>
<dbReference type="InterPro" id="IPR014710">
    <property type="entry name" value="RmlC-like_jellyroll"/>
</dbReference>
<dbReference type="PANTHER" id="PTHR43245:SF55">
    <property type="entry name" value="NAD(P)-BINDING DOMAIN-CONTAINING PROTEIN"/>
    <property type="match status" value="1"/>
</dbReference>
<dbReference type="InterPro" id="IPR001509">
    <property type="entry name" value="Epimerase_deHydtase"/>
</dbReference>
<dbReference type="InterPro" id="IPR050177">
    <property type="entry name" value="Lipid_A_modif_metabolic_enz"/>
</dbReference>
<sequence>MKILVTGSKGFVGRNLVENLKNIRDGKNRTRPDLTITEIYEYDVDTEEVLLDQYCRDCDFVFHLAGVNRPKNISEFMDGNYGFTSLLLDALKRNQNTCPVMLSSSIQASLSGRFAASEYGKSKLAGEELFFRYAEDMGVKVLIYRFPNLFGKWCRPNYNSAVATFCSAVANGKEYTVNDRSTELELVYIDDLVREFLDALEGLEHHCEYEGLKTVLADNGRYCCVPVTHCVTLGEIVDLLQSFREASKTLTMLEMPPNSFAKKLYSTYLSYLPESEISCKLTSNQDERGSFTELIRTQNCGQVSVNITKPGITKGQHWHNSKWEIFIVVSGHGLIQERRIGINPETGKEYPLVEFEVTGEEMRAVRMLPGYTHNLINLSDSENLVTVMWANERFDEKNPDTFFEQVTETGGIQ</sequence>
<dbReference type="Gene3D" id="3.40.50.720">
    <property type="entry name" value="NAD(P)-binding Rossmann-like Domain"/>
    <property type="match status" value="1"/>
</dbReference>